<keyword evidence="1" id="KW-0472">Membrane</keyword>
<evidence type="ECO:0000313" key="4">
    <source>
        <dbReference type="Proteomes" id="UP001629214"/>
    </source>
</evidence>
<dbReference type="InterPro" id="IPR007443">
    <property type="entry name" value="LpoA"/>
</dbReference>
<feature type="chain" id="PRO_5046363526" evidence="2">
    <location>
        <begin position="25"/>
        <end position="433"/>
    </location>
</feature>
<sequence length="433" mass="45583">MLGKWAKVILLTALLSGLCASVQAFTTVTDGAAVVTPPAAQPVPPAAASGSATTASTPTTDFGVLPENNQPPVRMALLLPLRSSVFGAAADAVRTGFLTASERKKDNIVITIIETGDSAQEVLNAYNDASGKYDIIVGPLSRSAVTALVQSAAVRKPTIALGQPDLPDTADQRLPRQMIMMGLSIEEEARQVAAWVEHEKTPGKIFAVSTNIAWQRRAVKAFTQQARQQGMAVENLELSVPNNALSATGLAQLGQRIQAEKPALLFVALDAAQTIQLRSAIGNDIALYGTSQLNPLTLTTATAAINAAANNAAANAATGTPPAPDNRLPELDGVHLVDMPWQLQADNAAVMAYPRSVANNDVKQNADLERLYALGIDAFRVANEIAQQRSGFDIDGVTGQITVNMAAGATYFQRKETQAVYQDGVAVPVANQR</sequence>
<keyword evidence="2" id="KW-0732">Signal</keyword>
<proteinExistence type="predicted"/>
<protein>
    <submittedName>
        <fullName evidence="3">Penicillin-binding protein activator</fullName>
    </submittedName>
</protein>
<organism evidence="3 4">
    <name type="scientific">Herbaspirillum rhizosphaerae</name>
    <dbReference type="NCBI Taxonomy" id="346179"/>
    <lineage>
        <taxon>Bacteria</taxon>
        <taxon>Pseudomonadati</taxon>
        <taxon>Pseudomonadota</taxon>
        <taxon>Betaproteobacteria</taxon>
        <taxon>Burkholderiales</taxon>
        <taxon>Oxalobacteraceae</taxon>
        <taxon>Herbaspirillum</taxon>
    </lineage>
</organism>
<dbReference type="Gene3D" id="3.40.50.2300">
    <property type="match status" value="2"/>
</dbReference>
<evidence type="ECO:0000256" key="2">
    <source>
        <dbReference type="SAM" id="SignalP"/>
    </source>
</evidence>
<dbReference type="Proteomes" id="UP001629214">
    <property type="component" value="Unassembled WGS sequence"/>
</dbReference>
<gene>
    <name evidence="3" type="ORF">PQR63_07375</name>
</gene>
<accession>A0ABW8Z7B1</accession>
<dbReference type="PANTHER" id="PTHR38038:SF1">
    <property type="entry name" value="PENICILLIN-BINDING PROTEIN ACTIVATOR LPOA"/>
    <property type="match status" value="1"/>
</dbReference>
<reference evidence="3 4" key="1">
    <citation type="journal article" date="2024" name="Chem. Sci.">
        <title>Discovery of megapolipeptins by genome mining of a Burkholderiales bacteria collection.</title>
        <authorList>
            <person name="Paulo B.S."/>
            <person name="Recchia M.J.J."/>
            <person name="Lee S."/>
            <person name="Fergusson C.H."/>
            <person name="Romanowski S.B."/>
            <person name="Hernandez A."/>
            <person name="Krull N."/>
            <person name="Liu D.Y."/>
            <person name="Cavanagh H."/>
            <person name="Bos A."/>
            <person name="Gray C.A."/>
            <person name="Murphy B.T."/>
            <person name="Linington R.G."/>
            <person name="Eustaquio A.S."/>
        </authorList>
    </citation>
    <scope>NUCLEOTIDE SEQUENCE [LARGE SCALE GENOMIC DNA]</scope>
    <source>
        <strain evidence="3 4">RL21-008-BIB-B</strain>
    </source>
</reference>
<dbReference type="SUPFAM" id="SSF53822">
    <property type="entry name" value="Periplasmic binding protein-like I"/>
    <property type="match status" value="1"/>
</dbReference>
<dbReference type="PANTHER" id="PTHR38038">
    <property type="entry name" value="PENICILLIN-BINDING PROTEIN ACTIVATOR LPOA"/>
    <property type="match status" value="1"/>
</dbReference>
<keyword evidence="4" id="KW-1185">Reference proteome</keyword>
<evidence type="ECO:0000256" key="1">
    <source>
        <dbReference type="ARBA" id="ARBA00023136"/>
    </source>
</evidence>
<dbReference type="EMBL" id="JAQQFR010000004">
    <property type="protein sequence ID" value="MFL9878193.1"/>
    <property type="molecule type" value="Genomic_DNA"/>
</dbReference>
<name>A0ABW8Z7B1_9BURK</name>
<dbReference type="RefSeq" id="WP_408166941.1">
    <property type="nucleotide sequence ID" value="NZ_JAQQFR010000004.1"/>
</dbReference>
<comment type="caution">
    <text evidence="3">The sequence shown here is derived from an EMBL/GenBank/DDBJ whole genome shotgun (WGS) entry which is preliminary data.</text>
</comment>
<dbReference type="InterPro" id="IPR028082">
    <property type="entry name" value="Peripla_BP_I"/>
</dbReference>
<feature type="signal peptide" evidence="2">
    <location>
        <begin position="1"/>
        <end position="24"/>
    </location>
</feature>
<dbReference type="Pfam" id="PF04348">
    <property type="entry name" value="LppC"/>
    <property type="match status" value="1"/>
</dbReference>
<evidence type="ECO:0000313" key="3">
    <source>
        <dbReference type="EMBL" id="MFL9878193.1"/>
    </source>
</evidence>